<dbReference type="Pfam" id="PF00932">
    <property type="entry name" value="LTD"/>
    <property type="match status" value="1"/>
</dbReference>
<dbReference type="Gene3D" id="2.60.40.1260">
    <property type="entry name" value="Lamin Tail domain"/>
    <property type="match status" value="1"/>
</dbReference>
<proteinExistence type="predicted"/>
<dbReference type="Gene3D" id="2.60.40.10">
    <property type="entry name" value="Immunoglobulins"/>
    <property type="match status" value="1"/>
</dbReference>
<dbReference type="InterPro" id="IPR035986">
    <property type="entry name" value="PKD_dom_sf"/>
</dbReference>
<accession>A0A2M8EQX4</accession>
<dbReference type="SUPFAM" id="SSF74853">
    <property type="entry name" value="Lamin A/C globular tail domain"/>
    <property type="match status" value="1"/>
</dbReference>
<dbReference type="AlphaFoldDB" id="A0A2M8EQX4"/>
<dbReference type="Pfam" id="PF18911">
    <property type="entry name" value="PKD_4"/>
    <property type="match status" value="1"/>
</dbReference>
<keyword evidence="2" id="KW-0472">Membrane</keyword>
<name>A0A2M8EQX4_9BACT</name>
<feature type="compositionally biased region" description="Basic and acidic residues" evidence="1">
    <location>
        <begin position="203"/>
        <end position="223"/>
    </location>
</feature>
<dbReference type="EMBL" id="PFSH01000027">
    <property type="protein sequence ID" value="PJC25140.1"/>
    <property type="molecule type" value="Genomic_DNA"/>
</dbReference>
<evidence type="ECO:0008006" key="7">
    <source>
        <dbReference type="Google" id="ProtNLM"/>
    </source>
</evidence>
<dbReference type="InterPro" id="IPR036415">
    <property type="entry name" value="Lamin_tail_dom_sf"/>
</dbReference>
<feature type="non-terminal residue" evidence="5">
    <location>
        <position position="1"/>
    </location>
</feature>
<keyword evidence="2" id="KW-1133">Transmembrane helix</keyword>
<evidence type="ECO:0000256" key="1">
    <source>
        <dbReference type="SAM" id="MobiDB-lite"/>
    </source>
</evidence>
<sequence>NVEFRGQAFGLKDEPLDNARYLWIFGDGASKDGKNITHIYQYPGEYIAALNVSSGEYSASDYMLVKALPNQVFISEIKTGADSFIEFENKSKQEIDISGCQIKYNNQTFIFPQSTAIRPNAYLAIPSSISGMVFNSGKGIIEFLYSGGFKADVFNYDGILKDGQSFNRDGKSSFVGALTPGGKNSSGVSNFLSADKNPQPNAKEQKTEAQKADSEKLSKEGARQGDGINADAGVGAINLTSSKGSSKTYFIIVILAVIIFGAAAILFIRRQRGV</sequence>
<dbReference type="InterPro" id="IPR013783">
    <property type="entry name" value="Ig-like_fold"/>
</dbReference>
<reference evidence="6" key="1">
    <citation type="submission" date="2017-09" db="EMBL/GenBank/DDBJ databases">
        <title>Depth-based differentiation of microbial function through sediment-hosted aquifers and enrichment of novel symbionts in the deep terrestrial subsurface.</title>
        <authorList>
            <person name="Probst A.J."/>
            <person name="Ladd B."/>
            <person name="Jarett J.K."/>
            <person name="Geller-Mcgrath D.E."/>
            <person name="Sieber C.M.K."/>
            <person name="Emerson J.B."/>
            <person name="Anantharaman K."/>
            <person name="Thomas B.C."/>
            <person name="Malmstrom R."/>
            <person name="Stieglmeier M."/>
            <person name="Klingl A."/>
            <person name="Woyke T."/>
            <person name="Ryan C.M."/>
            <person name="Banfield J.F."/>
        </authorList>
    </citation>
    <scope>NUCLEOTIDE SEQUENCE [LARGE SCALE GENOMIC DNA]</scope>
</reference>
<keyword evidence="2" id="KW-0812">Transmembrane</keyword>
<dbReference type="CDD" id="cd00146">
    <property type="entry name" value="PKD"/>
    <property type="match status" value="1"/>
</dbReference>
<evidence type="ECO:0000313" key="6">
    <source>
        <dbReference type="Proteomes" id="UP000230228"/>
    </source>
</evidence>
<protein>
    <recommendedName>
        <fullName evidence="7">PKD domain-containing protein</fullName>
    </recommendedName>
</protein>
<evidence type="ECO:0000256" key="2">
    <source>
        <dbReference type="SAM" id="Phobius"/>
    </source>
</evidence>
<evidence type="ECO:0000259" key="3">
    <source>
        <dbReference type="PROSITE" id="PS50093"/>
    </source>
</evidence>
<feature type="transmembrane region" description="Helical" evidence="2">
    <location>
        <begin position="249"/>
        <end position="268"/>
    </location>
</feature>
<dbReference type="PROSITE" id="PS50093">
    <property type="entry name" value="PKD"/>
    <property type="match status" value="1"/>
</dbReference>
<dbReference type="InterPro" id="IPR001322">
    <property type="entry name" value="Lamin_tail_dom"/>
</dbReference>
<organism evidence="5 6">
    <name type="scientific">Candidatus Tagabacteria bacterium CG_4_9_14_0_2_um_filter_41_11</name>
    <dbReference type="NCBI Taxonomy" id="1975019"/>
    <lineage>
        <taxon>Bacteria</taxon>
        <taxon>Candidatus Tagaibacteriota</taxon>
    </lineage>
</organism>
<feature type="domain" description="PKD" evidence="3">
    <location>
        <begin position="17"/>
        <end position="54"/>
    </location>
</feature>
<feature type="region of interest" description="Disordered" evidence="1">
    <location>
        <begin position="189"/>
        <end position="225"/>
    </location>
</feature>
<feature type="compositionally biased region" description="Polar residues" evidence="1">
    <location>
        <begin position="189"/>
        <end position="202"/>
    </location>
</feature>
<dbReference type="InterPro" id="IPR000601">
    <property type="entry name" value="PKD_dom"/>
</dbReference>
<dbReference type="SUPFAM" id="SSF49299">
    <property type="entry name" value="PKD domain"/>
    <property type="match status" value="1"/>
</dbReference>
<dbReference type="Proteomes" id="UP000230228">
    <property type="component" value="Unassembled WGS sequence"/>
</dbReference>
<evidence type="ECO:0000259" key="4">
    <source>
        <dbReference type="PROSITE" id="PS51841"/>
    </source>
</evidence>
<comment type="caution">
    <text evidence="5">The sequence shown here is derived from an EMBL/GenBank/DDBJ whole genome shotgun (WGS) entry which is preliminary data.</text>
</comment>
<gene>
    <name evidence="5" type="ORF">CO056_01870</name>
</gene>
<evidence type="ECO:0000313" key="5">
    <source>
        <dbReference type="EMBL" id="PJC25140.1"/>
    </source>
</evidence>
<feature type="domain" description="LTD" evidence="4">
    <location>
        <begin position="59"/>
        <end position="182"/>
    </location>
</feature>
<dbReference type="PROSITE" id="PS51841">
    <property type="entry name" value="LTD"/>
    <property type="match status" value="1"/>
</dbReference>